<sequence>MSKASKEIKTKNTENNDETNSEDELLVRQSNKWKSYSNSHNEIREDIRLDSYQEFNDEYGQNKESDLVCEQEDITEDYLDSIILYD</sequence>
<dbReference type="EMBL" id="AAXW01000043">
    <property type="protein sequence ID" value="EAZ89500.1"/>
    <property type="molecule type" value="Genomic_DNA"/>
</dbReference>
<dbReference type="OrthoDB" id="586433at2"/>
<dbReference type="RefSeq" id="WP_008277434.1">
    <property type="nucleotide sequence ID" value="NZ_AAXW01000043.1"/>
</dbReference>
<feature type="compositionally biased region" description="Acidic residues" evidence="1">
    <location>
        <begin position="15"/>
        <end position="24"/>
    </location>
</feature>
<gene>
    <name evidence="2" type="ORF">CY0110_01615</name>
</gene>
<proteinExistence type="predicted"/>
<evidence type="ECO:0000313" key="3">
    <source>
        <dbReference type="Proteomes" id="UP000003781"/>
    </source>
</evidence>
<comment type="caution">
    <text evidence="2">The sequence shown here is derived from an EMBL/GenBank/DDBJ whole genome shotgun (WGS) entry which is preliminary data.</text>
</comment>
<accession>A3IVM5</accession>
<feature type="compositionally biased region" description="Basic and acidic residues" evidence="1">
    <location>
        <begin position="1"/>
        <end position="14"/>
    </location>
</feature>
<evidence type="ECO:0000256" key="1">
    <source>
        <dbReference type="SAM" id="MobiDB-lite"/>
    </source>
</evidence>
<feature type="region of interest" description="Disordered" evidence="1">
    <location>
        <begin position="1"/>
        <end position="25"/>
    </location>
</feature>
<dbReference type="Proteomes" id="UP000003781">
    <property type="component" value="Unassembled WGS sequence"/>
</dbReference>
<evidence type="ECO:0000313" key="2">
    <source>
        <dbReference type="EMBL" id="EAZ89500.1"/>
    </source>
</evidence>
<protein>
    <submittedName>
        <fullName evidence="2">Uncharacterized protein</fullName>
    </submittedName>
</protein>
<dbReference type="AlphaFoldDB" id="A3IVM5"/>
<organism evidence="2 3">
    <name type="scientific">Crocosphaera chwakensis CCY0110</name>
    <dbReference type="NCBI Taxonomy" id="391612"/>
    <lineage>
        <taxon>Bacteria</taxon>
        <taxon>Bacillati</taxon>
        <taxon>Cyanobacteriota</taxon>
        <taxon>Cyanophyceae</taxon>
        <taxon>Oscillatoriophycideae</taxon>
        <taxon>Chroococcales</taxon>
        <taxon>Aphanothecaceae</taxon>
        <taxon>Crocosphaera</taxon>
        <taxon>Crocosphaera chwakensis</taxon>
    </lineage>
</organism>
<keyword evidence="3" id="KW-1185">Reference proteome</keyword>
<name>A3IVM5_9CHRO</name>
<reference evidence="2 3" key="1">
    <citation type="submission" date="2007-03" db="EMBL/GenBank/DDBJ databases">
        <authorList>
            <person name="Stal L."/>
            <person name="Ferriera S."/>
            <person name="Johnson J."/>
            <person name="Kravitz S."/>
            <person name="Beeson K."/>
            <person name="Sutton G."/>
            <person name="Rogers Y.-H."/>
            <person name="Friedman R."/>
            <person name="Frazier M."/>
            <person name="Venter J.C."/>
        </authorList>
    </citation>
    <scope>NUCLEOTIDE SEQUENCE [LARGE SCALE GENOMIC DNA]</scope>
    <source>
        <strain evidence="2 3">CCY0110</strain>
    </source>
</reference>